<gene>
    <name evidence="1" type="ORF">K488DRAFT_81434</name>
</gene>
<proteinExistence type="predicted"/>
<protein>
    <submittedName>
        <fullName evidence="1">Uncharacterized protein</fullName>
    </submittedName>
</protein>
<evidence type="ECO:0000313" key="2">
    <source>
        <dbReference type="Proteomes" id="UP000814128"/>
    </source>
</evidence>
<organism evidence="1 2">
    <name type="scientific">Vararia minispora EC-137</name>
    <dbReference type="NCBI Taxonomy" id="1314806"/>
    <lineage>
        <taxon>Eukaryota</taxon>
        <taxon>Fungi</taxon>
        <taxon>Dikarya</taxon>
        <taxon>Basidiomycota</taxon>
        <taxon>Agaricomycotina</taxon>
        <taxon>Agaricomycetes</taxon>
        <taxon>Russulales</taxon>
        <taxon>Lachnocladiaceae</taxon>
        <taxon>Vararia</taxon>
    </lineage>
</organism>
<keyword evidence="2" id="KW-1185">Reference proteome</keyword>
<name>A0ACB8QZ90_9AGAM</name>
<reference evidence="1" key="2">
    <citation type="journal article" date="2022" name="New Phytol.">
        <title>Evolutionary transition to the ectomycorrhizal habit in the genomes of a hyperdiverse lineage of mushroom-forming fungi.</title>
        <authorList>
            <person name="Looney B."/>
            <person name="Miyauchi S."/>
            <person name="Morin E."/>
            <person name="Drula E."/>
            <person name="Courty P.E."/>
            <person name="Kohler A."/>
            <person name="Kuo A."/>
            <person name="LaButti K."/>
            <person name="Pangilinan J."/>
            <person name="Lipzen A."/>
            <person name="Riley R."/>
            <person name="Andreopoulos W."/>
            <person name="He G."/>
            <person name="Johnson J."/>
            <person name="Nolan M."/>
            <person name="Tritt A."/>
            <person name="Barry K.W."/>
            <person name="Grigoriev I.V."/>
            <person name="Nagy L.G."/>
            <person name="Hibbett D."/>
            <person name="Henrissat B."/>
            <person name="Matheny P.B."/>
            <person name="Labbe J."/>
            <person name="Martin F.M."/>
        </authorList>
    </citation>
    <scope>NUCLEOTIDE SEQUENCE</scope>
    <source>
        <strain evidence="1">EC-137</strain>
    </source>
</reference>
<comment type="caution">
    <text evidence="1">The sequence shown here is derived from an EMBL/GenBank/DDBJ whole genome shotgun (WGS) entry which is preliminary data.</text>
</comment>
<reference evidence="1" key="1">
    <citation type="submission" date="2021-02" db="EMBL/GenBank/DDBJ databases">
        <authorList>
            <consortium name="DOE Joint Genome Institute"/>
            <person name="Ahrendt S."/>
            <person name="Looney B.P."/>
            <person name="Miyauchi S."/>
            <person name="Morin E."/>
            <person name="Drula E."/>
            <person name="Courty P.E."/>
            <person name="Chicoki N."/>
            <person name="Fauchery L."/>
            <person name="Kohler A."/>
            <person name="Kuo A."/>
            <person name="Labutti K."/>
            <person name="Pangilinan J."/>
            <person name="Lipzen A."/>
            <person name="Riley R."/>
            <person name="Andreopoulos W."/>
            <person name="He G."/>
            <person name="Johnson J."/>
            <person name="Barry K.W."/>
            <person name="Grigoriev I.V."/>
            <person name="Nagy L."/>
            <person name="Hibbett D."/>
            <person name="Henrissat B."/>
            <person name="Matheny P.B."/>
            <person name="Labbe J."/>
            <person name="Martin F."/>
        </authorList>
    </citation>
    <scope>NUCLEOTIDE SEQUENCE</scope>
    <source>
        <strain evidence="1">EC-137</strain>
    </source>
</reference>
<sequence length="121" mass="13051">MSELLTADDRSIREAAPWIFRESGRMQWFNIFFLKGHIKYSKHQDLSPDSSSGTNSQIELSLAMLSALVPSVVIAVLALTPSVFAAPQRVGSFNDLVRSATVIPQSAPTAAAKTLSSCGQL</sequence>
<evidence type="ECO:0000313" key="1">
    <source>
        <dbReference type="EMBL" id="KAI0037211.1"/>
    </source>
</evidence>
<accession>A0ACB8QZ90</accession>
<dbReference type="EMBL" id="MU273465">
    <property type="protein sequence ID" value="KAI0037211.1"/>
    <property type="molecule type" value="Genomic_DNA"/>
</dbReference>
<dbReference type="Proteomes" id="UP000814128">
    <property type="component" value="Unassembled WGS sequence"/>
</dbReference>